<protein>
    <submittedName>
        <fullName evidence="3">Uncharacterized protein</fullName>
    </submittedName>
</protein>
<dbReference type="EMBL" id="JAQNDO010000001">
    <property type="protein sequence ID" value="MDC0741955.1"/>
    <property type="molecule type" value="Genomic_DNA"/>
</dbReference>
<evidence type="ECO:0000256" key="1">
    <source>
        <dbReference type="SAM" id="MobiDB-lite"/>
    </source>
</evidence>
<keyword evidence="2" id="KW-0732">Signal</keyword>
<gene>
    <name evidence="3" type="ORF">POL67_11405</name>
</gene>
<dbReference type="RefSeq" id="WP_271917280.1">
    <property type="nucleotide sequence ID" value="NZ_JAQNDO010000001.1"/>
</dbReference>
<organism evidence="3 4">
    <name type="scientific">Polyangium mundeleinium</name>
    <dbReference type="NCBI Taxonomy" id="2995306"/>
    <lineage>
        <taxon>Bacteria</taxon>
        <taxon>Pseudomonadati</taxon>
        <taxon>Myxococcota</taxon>
        <taxon>Polyangia</taxon>
        <taxon>Polyangiales</taxon>
        <taxon>Polyangiaceae</taxon>
        <taxon>Polyangium</taxon>
    </lineage>
</organism>
<keyword evidence="4" id="KW-1185">Reference proteome</keyword>
<evidence type="ECO:0000313" key="3">
    <source>
        <dbReference type="EMBL" id="MDC0741955.1"/>
    </source>
</evidence>
<comment type="caution">
    <text evidence="3">The sequence shown here is derived from an EMBL/GenBank/DDBJ whole genome shotgun (WGS) entry which is preliminary data.</text>
</comment>
<feature type="compositionally biased region" description="Pro residues" evidence="1">
    <location>
        <begin position="79"/>
        <end position="91"/>
    </location>
</feature>
<feature type="chain" id="PRO_5046507881" evidence="2">
    <location>
        <begin position="22"/>
        <end position="454"/>
    </location>
</feature>
<dbReference type="PROSITE" id="PS51257">
    <property type="entry name" value="PROKAR_LIPOPROTEIN"/>
    <property type="match status" value="1"/>
</dbReference>
<feature type="compositionally biased region" description="Low complexity" evidence="1">
    <location>
        <begin position="21"/>
        <end position="45"/>
    </location>
</feature>
<proteinExistence type="predicted"/>
<dbReference type="Proteomes" id="UP001221411">
    <property type="component" value="Unassembled WGS sequence"/>
</dbReference>
<accession>A0ABT5EMI9</accession>
<feature type="region of interest" description="Disordered" evidence="1">
    <location>
        <begin position="75"/>
        <end position="98"/>
    </location>
</feature>
<feature type="region of interest" description="Disordered" evidence="1">
    <location>
        <begin position="21"/>
        <end position="61"/>
    </location>
</feature>
<evidence type="ECO:0000313" key="4">
    <source>
        <dbReference type="Proteomes" id="UP001221411"/>
    </source>
</evidence>
<name>A0ABT5EMI9_9BACT</name>
<reference evidence="3 4" key="1">
    <citation type="submission" date="2022-11" db="EMBL/GenBank/DDBJ databases">
        <title>Minimal conservation of predation-associated metabolite biosynthetic gene clusters underscores biosynthetic potential of Myxococcota including descriptions for ten novel species: Archangium lansinium sp. nov., Myxococcus landrumus sp. nov., Nannocystis bai.</title>
        <authorList>
            <person name="Ahearne A."/>
            <person name="Stevens C."/>
            <person name="Dowd S."/>
        </authorList>
    </citation>
    <scope>NUCLEOTIDE SEQUENCE [LARGE SCALE GENOMIC DNA]</scope>
    <source>
        <strain evidence="3 4">RJM3</strain>
    </source>
</reference>
<sequence length="454" mass="48481">MTRFAALALPLAALLASCASAPAPQTRGNPAPSSREPAAAEAAKPAPREPSPRVSVSAPDKLPANLVIDGNVSEWGSLLPPPPAGNPPPADPNSRDAPSHLAFALTKDGVFVAADLAELSKDGIWFAFGFPPSAPAPSSGVEAHEARFERMFRLDKRGLWQVNESGALVPVPGSVAAMAFTARGMTIEARIPVAAYPRASSAPIPEVLVRAMAASTPTPPKASGDDRIRVAAPEPVAFEPHADLRAAVYRQNLAERRPFGLSYSPADLDHIETVRHPGKDTSSVVTSEYPLYVPERKLGDVEIGYANAVLPSVAVFKGGTLVELIDVADIGEEPMGIVERNKQIHVFSYSQTDTLDTAGTQAGWSVLAVGEDGSVSYPFNGETGVGRWEKVYEIHSDKFDWFGVRGVPIGYADEETPRPIEILWRFDKQLGGYMPTTRPLTTLPAPKPKPRKKP</sequence>
<feature type="compositionally biased region" description="Low complexity" evidence="1">
    <location>
        <begin position="435"/>
        <end position="444"/>
    </location>
</feature>
<evidence type="ECO:0000256" key="2">
    <source>
        <dbReference type="SAM" id="SignalP"/>
    </source>
</evidence>
<feature type="region of interest" description="Disordered" evidence="1">
    <location>
        <begin position="435"/>
        <end position="454"/>
    </location>
</feature>
<feature type="signal peptide" evidence="2">
    <location>
        <begin position="1"/>
        <end position="21"/>
    </location>
</feature>